<comment type="caution">
    <text evidence="2">The sequence shown here is derived from an EMBL/GenBank/DDBJ whole genome shotgun (WGS) entry which is preliminary data.</text>
</comment>
<feature type="domain" description="HTH marR-type" evidence="1">
    <location>
        <begin position="1"/>
        <end position="128"/>
    </location>
</feature>
<dbReference type="PROSITE" id="PS50995">
    <property type="entry name" value="HTH_MARR_2"/>
    <property type="match status" value="1"/>
</dbReference>
<accession>A0A399F8W2</accession>
<reference evidence="2 3" key="1">
    <citation type="submission" date="2018-08" db="EMBL/GenBank/DDBJ databases">
        <title>Meiothermus granaticius genome AF-68 sequencing project.</title>
        <authorList>
            <person name="Da Costa M.S."/>
            <person name="Albuquerque L."/>
            <person name="Raposo P."/>
            <person name="Froufe H.J.C."/>
            <person name="Barroso C.S."/>
            <person name="Egas C."/>
        </authorList>
    </citation>
    <scope>NUCLEOTIDE SEQUENCE [LARGE SCALE GENOMIC DNA]</scope>
    <source>
        <strain evidence="2 3">AF-68</strain>
    </source>
</reference>
<evidence type="ECO:0000313" key="3">
    <source>
        <dbReference type="Proteomes" id="UP000266178"/>
    </source>
</evidence>
<dbReference type="PRINTS" id="PR00598">
    <property type="entry name" value="HTHMARR"/>
</dbReference>
<dbReference type="InterPro" id="IPR036390">
    <property type="entry name" value="WH_DNA-bd_sf"/>
</dbReference>
<dbReference type="GO" id="GO:0006950">
    <property type="term" value="P:response to stress"/>
    <property type="evidence" value="ECO:0007669"/>
    <property type="project" value="TreeGrafter"/>
</dbReference>
<dbReference type="Gene3D" id="1.10.10.10">
    <property type="entry name" value="Winged helix-like DNA-binding domain superfamily/Winged helix DNA-binding domain"/>
    <property type="match status" value="1"/>
</dbReference>
<protein>
    <submittedName>
        <fullName evidence="2">Homoprotocatechuate degradation operon regulator, HpaR</fullName>
    </submittedName>
</protein>
<dbReference type="SUPFAM" id="SSF46785">
    <property type="entry name" value="Winged helix' DNA-binding domain"/>
    <property type="match status" value="1"/>
</dbReference>
<dbReference type="InterPro" id="IPR036388">
    <property type="entry name" value="WH-like_DNA-bd_sf"/>
</dbReference>
<gene>
    <name evidence="2" type="ORF">Mgrana_02740</name>
</gene>
<sequence length="135" mass="15729">MLTRMWKLMRSLQLEVAPAFEGMGLAHNDHWLLATVDQHPYPTEIVNATKFPAPTVSQMLKRLETLGLVKRSLDPNDLRRYRFDLTEQGRQTNELGRQLMEKAIGKRLSRLEAHEQQELIWLLDRMIAEPLPAKE</sequence>
<evidence type="ECO:0000313" key="2">
    <source>
        <dbReference type="EMBL" id="RIH91342.1"/>
    </source>
</evidence>
<dbReference type="Proteomes" id="UP000266178">
    <property type="component" value="Unassembled WGS sequence"/>
</dbReference>
<dbReference type="EMBL" id="QWLB01000046">
    <property type="protein sequence ID" value="RIH91342.1"/>
    <property type="molecule type" value="Genomic_DNA"/>
</dbReference>
<keyword evidence="3" id="KW-1185">Reference proteome</keyword>
<organism evidence="2 3">
    <name type="scientific">Meiothermus granaticius NBRC 107808</name>
    <dbReference type="NCBI Taxonomy" id="1227551"/>
    <lineage>
        <taxon>Bacteria</taxon>
        <taxon>Thermotogati</taxon>
        <taxon>Deinococcota</taxon>
        <taxon>Deinococci</taxon>
        <taxon>Thermales</taxon>
        <taxon>Thermaceae</taxon>
        <taxon>Meiothermus</taxon>
    </lineage>
</organism>
<evidence type="ECO:0000259" key="1">
    <source>
        <dbReference type="PROSITE" id="PS50995"/>
    </source>
</evidence>
<dbReference type="GO" id="GO:0003700">
    <property type="term" value="F:DNA-binding transcription factor activity"/>
    <property type="evidence" value="ECO:0007669"/>
    <property type="project" value="InterPro"/>
</dbReference>
<proteinExistence type="predicted"/>
<dbReference type="InterPro" id="IPR039422">
    <property type="entry name" value="MarR/SlyA-like"/>
</dbReference>
<dbReference type="Pfam" id="PF12802">
    <property type="entry name" value="MarR_2"/>
    <property type="match status" value="1"/>
</dbReference>
<dbReference type="PANTHER" id="PTHR33164">
    <property type="entry name" value="TRANSCRIPTIONAL REGULATOR, MARR FAMILY"/>
    <property type="match status" value="1"/>
</dbReference>
<dbReference type="PANTHER" id="PTHR33164:SF43">
    <property type="entry name" value="HTH-TYPE TRANSCRIPTIONAL REPRESSOR YETL"/>
    <property type="match status" value="1"/>
</dbReference>
<dbReference type="SMART" id="SM00347">
    <property type="entry name" value="HTH_MARR"/>
    <property type="match status" value="1"/>
</dbReference>
<dbReference type="AlphaFoldDB" id="A0A399F8W2"/>
<dbReference type="InterPro" id="IPR000835">
    <property type="entry name" value="HTH_MarR-typ"/>
</dbReference>
<name>A0A399F8W2_9DEIN</name>